<sequence>MSCEKTFSEQADELEFQQMQELGQLMIYKSAIHKLADGEWLNDGNFSLGPLKPSLMGEDPRLPKMPEKPTLIDFFNYRFGPSKQHLLQSAALAAKNGLPEKMVLACLLHDISVVAFFRPDHGYWGAQMVEPYVDEEVTWAIKMHQALRFFPDESVGYEYPEAYAKRFGKNYQVDPYIRRDYELARHHKWYMSARMICLNDLYTFDPDTQVSVEAFEDVIGRHFKQPKEGLGNDNT</sequence>
<dbReference type="Gene3D" id="1.10.3210.10">
    <property type="entry name" value="Hypothetical protein af1432"/>
    <property type="match status" value="1"/>
</dbReference>
<keyword evidence="2" id="KW-1185">Reference proteome</keyword>
<protein>
    <recommendedName>
        <fullName evidence="3">HD domain-containing protein</fullName>
    </recommendedName>
</protein>
<name>W4LEG4_9BACT</name>
<dbReference type="Proteomes" id="UP000019140">
    <property type="component" value="Unassembled WGS sequence"/>
</dbReference>
<feature type="non-terminal residue" evidence="1">
    <location>
        <position position="235"/>
    </location>
</feature>
<dbReference type="AlphaFoldDB" id="W4LEG4"/>
<evidence type="ECO:0000313" key="2">
    <source>
        <dbReference type="Proteomes" id="UP000019140"/>
    </source>
</evidence>
<comment type="caution">
    <text evidence="1">The sequence shown here is derived from an EMBL/GenBank/DDBJ whole genome shotgun (WGS) entry which is preliminary data.</text>
</comment>
<gene>
    <name evidence="1" type="ORF">ETSY2_47040</name>
</gene>
<dbReference type="HOGENOM" id="CLU_1119321_0_0_7"/>
<accession>W4LEG4</accession>
<reference evidence="1 2" key="1">
    <citation type="journal article" date="2014" name="Nature">
        <title>An environmental bacterial taxon with a large and distinct metabolic repertoire.</title>
        <authorList>
            <person name="Wilson M.C."/>
            <person name="Mori T."/>
            <person name="Ruckert C."/>
            <person name="Uria A.R."/>
            <person name="Helf M.J."/>
            <person name="Takada K."/>
            <person name="Gernert C."/>
            <person name="Steffens U.A."/>
            <person name="Heycke N."/>
            <person name="Schmitt S."/>
            <person name="Rinke C."/>
            <person name="Helfrich E.J."/>
            <person name="Brachmann A.O."/>
            <person name="Gurgui C."/>
            <person name="Wakimoto T."/>
            <person name="Kracht M."/>
            <person name="Crusemann M."/>
            <person name="Hentschel U."/>
            <person name="Abe I."/>
            <person name="Matsunaga S."/>
            <person name="Kalinowski J."/>
            <person name="Takeyama H."/>
            <person name="Piel J."/>
        </authorList>
    </citation>
    <scope>NUCLEOTIDE SEQUENCE [LARGE SCALE GENOMIC DNA]</scope>
    <source>
        <strain evidence="2">TSY2</strain>
    </source>
</reference>
<organism evidence="1 2">
    <name type="scientific">Candidatus Entotheonella gemina</name>
    <dbReference type="NCBI Taxonomy" id="1429439"/>
    <lineage>
        <taxon>Bacteria</taxon>
        <taxon>Pseudomonadati</taxon>
        <taxon>Nitrospinota/Tectimicrobiota group</taxon>
        <taxon>Candidatus Tectimicrobiota</taxon>
        <taxon>Candidatus Entotheonellia</taxon>
        <taxon>Candidatus Entotheonellales</taxon>
        <taxon>Candidatus Entotheonellaceae</taxon>
        <taxon>Candidatus Entotheonella</taxon>
    </lineage>
</organism>
<dbReference type="SUPFAM" id="SSF109604">
    <property type="entry name" value="HD-domain/PDEase-like"/>
    <property type="match status" value="1"/>
</dbReference>
<evidence type="ECO:0000313" key="1">
    <source>
        <dbReference type="EMBL" id="ETW96095.1"/>
    </source>
</evidence>
<evidence type="ECO:0008006" key="3">
    <source>
        <dbReference type="Google" id="ProtNLM"/>
    </source>
</evidence>
<proteinExistence type="predicted"/>
<dbReference type="EMBL" id="AZHX01002230">
    <property type="protein sequence ID" value="ETW96095.1"/>
    <property type="molecule type" value="Genomic_DNA"/>
</dbReference>